<proteinExistence type="inferred from homology"/>
<dbReference type="InterPro" id="IPR052337">
    <property type="entry name" value="SAT4-like"/>
</dbReference>
<evidence type="ECO:0000256" key="3">
    <source>
        <dbReference type="ARBA" id="ARBA00022989"/>
    </source>
</evidence>
<evidence type="ECO:0000256" key="4">
    <source>
        <dbReference type="ARBA" id="ARBA00023136"/>
    </source>
</evidence>
<keyword evidence="4 6" id="KW-0472">Membrane</keyword>
<dbReference type="EMBL" id="DS989822">
    <property type="protein sequence ID" value="EFQ98575.1"/>
    <property type="molecule type" value="Genomic_DNA"/>
</dbReference>
<dbReference type="InterPro" id="IPR049326">
    <property type="entry name" value="Rhodopsin_dom_fungi"/>
</dbReference>
<feature type="transmembrane region" description="Helical" evidence="6">
    <location>
        <begin position="236"/>
        <end position="259"/>
    </location>
</feature>
<dbReference type="InParanoid" id="E5R1U1"/>
<feature type="domain" description="Rhodopsin" evidence="7">
    <location>
        <begin position="38"/>
        <end position="254"/>
    </location>
</feature>
<dbReference type="HOGENOM" id="CLU_069442_0_0_1"/>
<reference evidence="9" key="1">
    <citation type="journal article" date="2012" name="MBio">
        <title>Comparative genome analysis of Trichophyton rubrum and related dermatophytes reveals candidate genes involved in infection.</title>
        <authorList>
            <person name="Martinez D.A."/>
            <person name="Oliver B.G."/>
            <person name="Graeser Y."/>
            <person name="Goldberg J.M."/>
            <person name="Li W."/>
            <person name="Martinez-Rossi N.M."/>
            <person name="Monod M."/>
            <person name="Shelest E."/>
            <person name="Barton R.C."/>
            <person name="Birch E."/>
            <person name="Brakhage A.A."/>
            <person name="Chen Z."/>
            <person name="Gurr S.J."/>
            <person name="Heiman D."/>
            <person name="Heitman J."/>
            <person name="Kosti I."/>
            <person name="Rossi A."/>
            <person name="Saif S."/>
            <person name="Samalova M."/>
            <person name="Saunders C.W."/>
            <person name="Shea T."/>
            <person name="Summerbell R.C."/>
            <person name="Xu J."/>
            <person name="Young S."/>
            <person name="Zeng Q."/>
            <person name="Birren B.W."/>
            <person name="Cuomo C.A."/>
            <person name="White T.C."/>
        </authorList>
    </citation>
    <scope>NUCLEOTIDE SEQUENCE [LARGE SCALE GENOMIC DNA]</scope>
    <source>
        <strain evidence="9">ATCC MYA-4604 / CBS 118893</strain>
    </source>
</reference>
<dbReference type="RefSeq" id="XP_003177527.1">
    <property type="nucleotide sequence ID" value="XM_003177479.1"/>
</dbReference>
<dbReference type="AlphaFoldDB" id="E5R1U1"/>
<evidence type="ECO:0000256" key="6">
    <source>
        <dbReference type="SAM" id="Phobius"/>
    </source>
</evidence>
<evidence type="ECO:0000256" key="2">
    <source>
        <dbReference type="ARBA" id="ARBA00022692"/>
    </source>
</evidence>
<dbReference type="OrthoDB" id="2988756at2759"/>
<organism evidence="9">
    <name type="scientific">Arthroderma gypseum (strain ATCC MYA-4604 / CBS 118893)</name>
    <name type="common">Microsporum gypseum</name>
    <dbReference type="NCBI Taxonomy" id="535722"/>
    <lineage>
        <taxon>Eukaryota</taxon>
        <taxon>Fungi</taxon>
        <taxon>Dikarya</taxon>
        <taxon>Ascomycota</taxon>
        <taxon>Pezizomycotina</taxon>
        <taxon>Eurotiomycetes</taxon>
        <taxon>Eurotiomycetidae</taxon>
        <taxon>Onygenales</taxon>
        <taxon>Arthrodermataceae</taxon>
        <taxon>Nannizzia</taxon>
    </lineage>
</organism>
<comment type="similarity">
    <text evidence="5">Belongs to the SAT4 family.</text>
</comment>
<dbReference type="OMA" id="YAMFLWC"/>
<keyword evidence="2 6" id="KW-0812">Transmembrane</keyword>
<keyword evidence="9" id="KW-1185">Reference proteome</keyword>
<evidence type="ECO:0000256" key="1">
    <source>
        <dbReference type="ARBA" id="ARBA00004141"/>
    </source>
</evidence>
<dbReference type="Pfam" id="PF20684">
    <property type="entry name" value="Fung_rhodopsin"/>
    <property type="match status" value="1"/>
</dbReference>
<keyword evidence="3 6" id="KW-1133">Transmembrane helix</keyword>
<sequence>MIWTSEETQIVIAAAICTLQVLIRSFVRIGGTLKWFSTTQQQRWHADDTWMAVSLLPLFLRTICMCKNFSFEQPLSKEDEESFQKLVMAARVTYAMFLWCMKLCLLQFYTRLETGSIRVHRAIQLLRAFIFLTFIIIILATLLECRPIYVAWRPEYTHHSCRKGTVNLLCMASLNIITDLALILFPIPLLWRMSALKFQTKVQLTLLFLVGTLVVAITITRIPLILSHSVSQQSRTLWASVEIVCSAVTANAAFYYALWKESHQFFHRFARPADQLTSQLQTPEISSRGLGTPRIWVSRISESTTGCRDSFDIAEYHLQLTTPNSSFFSHLDRLEAGEQLVGKG</sequence>
<dbReference type="GO" id="GO:0016020">
    <property type="term" value="C:membrane"/>
    <property type="evidence" value="ECO:0007669"/>
    <property type="project" value="UniProtKB-SubCell"/>
</dbReference>
<evidence type="ECO:0000313" key="8">
    <source>
        <dbReference type="EMBL" id="EFQ98575.1"/>
    </source>
</evidence>
<dbReference type="PANTHER" id="PTHR33048">
    <property type="entry name" value="PTH11-LIKE INTEGRAL MEMBRANE PROTEIN (AFU_ORTHOLOGUE AFUA_5G11245)"/>
    <property type="match status" value="1"/>
</dbReference>
<dbReference type="VEuPathDB" id="FungiDB:MGYG_01601"/>
<comment type="subcellular location">
    <subcellularLocation>
        <location evidence="1">Membrane</location>
        <topology evidence="1">Multi-pass membrane protein</topology>
    </subcellularLocation>
</comment>
<feature type="transmembrane region" description="Helical" evidence="6">
    <location>
        <begin position="203"/>
        <end position="224"/>
    </location>
</feature>
<gene>
    <name evidence="8" type="ORF">MGYG_01601</name>
</gene>
<dbReference type="PANTHER" id="PTHR33048:SF19">
    <property type="entry name" value="MEMBRANE PROTEIN PTH11-LIKE, PUTATIVE (AFU_ORTHOLOGUE AFUA_1G14080)-RELATED"/>
    <property type="match status" value="1"/>
</dbReference>
<dbReference type="GeneID" id="10032857"/>
<feature type="transmembrane region" description="Helical" evidence="6">
    <location>
        <begin position="122"/>
        <end position="145"/>
    </location>
</feature>
<evidence type="ECO:0000256" key="5">
    <source>
        <dbReference type="ARBA" id="ARBA00038359"/>
    </source>
</evidence>
<feature type="transmembrane region" description="Helical" evidence="6">
    <location>
        <begin position="166"/>
        <end position="191"/>
    </location>
</feature>
<name>E5R1U1_ARTGP</name>
<dbReference type="eggNOG" id="ENOG502SNJD">
    <property type="taxonomic scope" value="Eukaryota"/>
</dbReference>
<evidence type="ECO:0000259" key="7">
    <source>
        <dbReference type="Pfam" id="PF20684"/>
    </source>
</evidence>
<protein>
    <recommendedName>
        <fullName evidence="7">Rhodopsin domain-containing protein</fullName>
    </recommendedName>
</protein>
<evidence type="ECO:0000313" key="9">
    <source>
        <dbReference type="Proteomes" id="UP000002669"/>
    </source>
</evidence>
<dbReference type="Proteomes" id="UP000002669">
    <property type="component" value="Unassembled WGS sequence"/>
</dbReference>
<feature type="transmembrane region" description="Helical" evidence="6">
    <location>
        <begin position="12"/>
        <end position="30"/>
    </location>
</feature>
<accession>E5R1U1</accession>
<feature type="transmembrane region" description="Helical" evidence="6">
    <location>
        <begin position="92"/>
        <end position="110"/>
    </location>
</feature>